<dbReference type="AlphaFoldDB" id="A0A9Q0LDJ5"/>
<accession>A0A9Q0LDJ5</accession>
<evidence type="ECO:0000313" key="1">
    <source>
        <dbReference type="EMBL" id="KAJ5070726.1"/>
    </source>
</evidence>
<reference evidence="1" key="1">
    <citation type="submission" date="2022-10" db="EMBL/GenBank/DDBJ databases">
        <title>Novel sulphate-reducing endosymbionts in the free-living metamonad Anaeramoeba.</title>
        <authorList>
            <person name="Jerlstrom-Hultqvist J."/>
            <person name="Cepicka I."/>
            <person name="Gallot-Lavallee L."/>
            <person name="Salas-Leiva D."/>
            <person name="Curtis B.A."/>
            <person name="Zahonova K."/>
            <person name="Pipaliya S."/>
            <person name="Dacks J."/>
            <person name="Roger A.J."/>
        </authorList>
    </citation>
    <scope>NUCLEOTIDE SEQUENCE</scope>
    <source>
        <strain evidence="1">BMAN</strain>
    </source>
</reference>
<proteinExistence type="predicted"/>
<protein>
    <submittedName>
        <fullName evidence="1">Uncharacterized protein</fullName>
    </submittedName>
</protein>
<name>A0A9Q0LDJ5_ANAIG</name>
<dbReference type="Proteomes" id="UP001149090">
    <property type="component" value="Unassembled WGS sequence"/>
</dbReference>
<gene>
    <name evidence="1" type="ORF">M0811_01707</name>
</gene>
<sequence length="100" mass="11622">MKKFKGFDEFLNPRFPSAICYHPQDRNNLERFLEENGLRKKIKKKHLNKLYEKLEDYSDGSSFQDKAKVVLPGPEYITGRDLMDGGRGVISDKDDVNLDL</sequence>
<organism evidence="1 2">
    <name type="scientific">Anaeramoeba ignava</name>
    <name type="common">Anaerobic marine amoeba</name>
    <dbReference type="NCBI Taxonomy" id="1746090"/>
    <lineage>
        <taxon>Eukaryota</taxon>
        <taxon>Metamonada</taxon>
        <taxon>Anaeramoebidae</taxon>
        <taxon>Anaeramoeba</taxon>
    </lineage>
</organism>
<evidence type="ECO:0000313" key="2">
    <source>
        <dbReference type="Proteomes" id="UP001149090"/>
    </source>
</evidence>
<keyword evidence="2" id="KW-1185">Reference proteome</keyword>
<dbReference type="EMBL" id="JAPDFW010000092">
    <property type="protein sequence ID" value="KAJ5070726.1"/>
    <property type="molecule type" value="Genomic_DNA"/>
</dbReference>
<comment type="caution">
    <text evidence="1">The sequence shown here is derived from an EMBL/GenBank/DDBJ whole genome shotgun (WGS) entry which is preliminary data.</text>
</comment>